<reference evidence="2 3" key="1">
    <citation type="submission" date="2020-08" db="EMBL/GenBank/DDBJ databases">
        <title>Genomic Encyclopedia of Type Strains, Phase III (KMG-III): the genomes of soil and plant-associated and newly described type strains.</title>
        <authorList>
            <person name="Whitman W."/>
        </authorList>
    </citation>
    <scope>NUCLEOTIDE SEQUENCE [LARGE SCALE GENOMIC DNA]</scope>
    <source>
        <strain evidence="2 3">SFB5A</strain>
    </source>
</reference>
<comment type="caution">
    <text evidence="2">The sequence shown here is derived from an EMBL/GenBank/DDBJ whole genome shotgun (WGS) entry which is preliminary data.</text>
</comment>
<keyword evidence="3" id="KW-1185">Reference proteome</keyword>
<dbReference type="EMBL" id="JACHJY010000004">
    <property type="protein sequence ID" value="MBB4982061.1"/>
    <property type="molecule type" value="Genomic_DNA"/>
</dbReference>
<evidence type="ECO:0000313" key="2">
    <source>
        <dbReference type="EMBL" id="MBB4982061.1"/>
    </source>
</evidence>
<proteinExistence type="predicted"/>
<evidence type="ECO:0008006" key="4">
    <source>
        <dbReference type="Google" id="ProtNLM"/>
    </source>
</evidence>
<protein>
    <recommendedName>
        <fullName evidence="4">DUF4244 domain-containing protein</fullName>
    </recommendedName>
</protein>
<dbReference type="InterPro" id="IPR025338">
    <property type="entry name" value="DUF4244"/>
</dbReference>
<name>A0A7W7TZW5_9ACTN</name>
<sequence length="111" mass="11950">MNETTGPDRARDDERRREMTRHDDMAEHGEVRRDETGRDLEVGGAARVGSAGRWRARRAAARRDEGMTTSEYAVGTIAAAAFAAVLYKIVTSGAVSGALESVIGKALDAPF</sequence>
<gene>
    <name evidence="2" type="ORF">GGE06_002971</name>
</gene>
<accession>A0A7W7TZW5</accession>
<organism evidence="2 3">
    <name type="scientific">Streptomyces nymphaeiformis</name>
    <dbReference type="NCBI Taxonomy" id="2663842"/>
    <lineage>
        <taxon>Bacteria</taxon>
        <taxon>Bacillati</taxon>
        <taxon>Actinomycetota</taxon>
        <taxon>Actinomycetes</taxon>
        <taxon>Kitasatosporales</taxon>
        <taxon>Streptomycetaceae</taxon>
        <taxon>Streptomyces</taxon>
    </lineage>
</organism>
<dbReference type="Proteomes" id="UP000582643">
    <property type="component" value="Unassembled WGS sequence"/>
</dbReference>
<dbReference type="Pfam" id="PF14029">
    <property type="entry name" value="DUF4244"/>
    <property type="match status" value="1"/>
</dbReference>
<dbReference type="RefSeq" id="WP_246532566.1">
    <property type="nucleotide sequence ID" value="NZ_JACHJY010000004.1"/>
</dbReference>
<feature type="region of interest" description="Disordered" evidence="1">
    <location>
        <begin position="1"/>
        <end position="38"/>
    </location>
</feature>
<evidence type="ECO:0000256" key="1">
    <source>
        <dbReference type="SAM" id="MobiDB-lite"/>
    </source>
</evidence>
<evidence type="ECO:0000313" key="3">
    <source>
        <dbReference type="Proteomes" id="UP000582643"/>
    </source>
</evidence>
<dbReference type="AlphaFoldDB" id="A0A7W7TZW5"/>